<gene>
    <name evidence="2" type="ORF">SR187_4880</name>
</gene>
<name>A0A2Z5TQK0_9STRE</name>
<proteinExistence type="predicted"/>
<evidence type="ECO:0000259" key="1">
    <source>
        <dbReference type="Pfam" id="PF18476"/>
    </source>
</evidence>
<protein>
    <recommendedName>
        <fullName evidence="1">PIN like domain-containing protein</fullName>
    </recommendedName>
</protein>
<dbReference type="Proteomes" id="UP000269331">
    <property type="component" value="Chromosome"/>
</dbReference>
<feature type="domain" description="PIN like" evidence="1">
    <location>
        <begin position="3"/>
        <end position="269"/>
    </location>
</feature>
<reference evidence="2 3" key="1">
    <citation type="journal article" date="2018" name="Genome Biol. Evol.">
        <title>Complete Genome Sequence of Streptococcus ruminantium sp. nov. GUT-187T (=DSM 104980T =JCM 31869T), the Type Strain of S. ruminantium, and Comparison with Genome Sequences of Streptococcus suis Strains.</title>
        <authorList>
            <person name="Tohya M."/>
            <person name="Sekizaki T."/>
            <person name="Miyoshi-Akiyama T."/>
        </authorList>
    </citation>
    <scope>NUCLEOTIDE SEQUENCE [LARGE SCALE GENOMIC DNA]</scope>
    <source>
        <strain evidence="2 3">GUT187T</strain>
    </source>
</reference>
<dbReference type="KEGG" id="srq:SR187_4880"/>
<dbReference type="AlphaFoldDB" id="A0A2Z5TQK0"/>
<dbReference type="EMBL" id="AP018400">
    <property type="protein sequence ID" value="BBA92584.1"/>
    <property type="molecule type" value="Genomic_DNA"/>
</dbReference>
<evidence type="ECO:0000313" key="3">
    <source>
        <dbReference type="Proteomes" id="UP000269331"/>
    </source>
</evidence>
<sequence length="474" mass="54808">MCVVLDTNYLLGALSSVNQSEKYFDAIFNVNFNIYIPFIVWVEFNYNVPDVLSKTSSLLEGTKEYLSSYSEKKLSSEMSEIKTKFNNMFDKHIIEKNIVGKRVSEDSRAYFNQLIDNEDGLAELFDQITSKSKSIFDTWKESYLTTINHKIENHTSSMNLQLSKLNNIIDNGDSRIIVGAQYDIEKLEEFVNQCKNREKMKLFPGNSEKDLNKVGSRLWGNLEIPKKYGDMLLWLELIDYAQNQSKFKEYILVSDDTEKEDWVKKDTKELYPDLSIEFFTKTNSYIHHNTSFEFIKSVTPDISEDEFKKDYGFNIELDSSVSTANDLIDFGGIEVSDEVEDNLSKYFDLEDMSFRDTIIVPAKIDGFKGVFLEENRWYSINIKNDRIPYLKYIAAYQSAPVSAVTYVAKIDRIVDSPFKPGKKMVIFEGKALPLKRPIPMGTDYLALQGPRYTNHRKLNSSADTDELFNFDDDI</sequence>
<dbReference type="InterPro" id="IPR041578">
    <property type="entry name" value="PIN_8"/>
</dbReference>
<organism evidence="2 3">
    <name type="scientific">Streptococcus ruminantium</name>
    <dbReference type="NCBI Taxonomy" id="1917441"/>
    <lineage>
        <taxon>Bacteria</taxon>
        <taxon>Bacillati</taxon>
        <taxon>Bacillota</taxon>
        <taxon>Bacilli</taxon>
        <taxon>Lactobacillales</taxon>
        <taxon>Streptococcaceae</taxon>
        <taxon>Streptococcus</taxon>
    </lineage>
</organism>
<evidence type="ECO:0000313" key="2">
    <source>
        <dbReference type="EMBL" id="BBA92584.1"/>
    </source>
</evidence>
<accession>A0A2Z5TQK0</accession>
<dbReference type="Pfam" id="PF18476">
    <property type="entry name" value="PIN_8"/>
    <property type="match status" value="1"/>
</dbReference>